<feature type="compositionally biased region" description="Polar residues" evidence="1">
    <location>
        <begin position="220"/>
        <end position="237"/>
    </location>
</feature>
<dbReference type="Proteomes" id="UP001362999">
    <property type="component" value="Unassembled WGS sequence"/>
</dbReference>
<gene>
    <name evidence="2" type="ORF">R3P38DRAFT_3216060</name>
</gene>
<evidence type="ECO:0000313" key="2">
    <source>
        <dbReference type="EMBL" id="KAK7001776.1"/>
    </source>
</evidence>
<name>A0AAW0A6U9_9AGAR</name>
<protein>
    <submittedName>
        <fullName evidence="2">Uncharacterized protein</fullName>
    </submittedName>
</protein>
<keyword evidence="3" id="KW-1185">Reference proteome</keyword>
<organism evidence="2 3">
    <name type="scientific">Favolaschia claudopus</name>
    <dbReference type="NCBI Taxonomy" id="2862362"/>
    <lineage>
        <taxon>Eukaryota</taxon>
        <taxon>Fungi</taxon>
        <taxon>Dikarya</taxon>
        <taxon>Basidiomycota</taxon>
        <taxon>Agaricomycotina</taxon>
        <taxon>Agaricomycetes</taxon>
        <taxon>Agaricomycetidae</taxon>
        <taxon>Agaricales</taxon>
        <taxon>Marasmiineae</taxon>
        <taxon>Mycenaceae</taxon>
        <taxon>Favolaschia</taxon>
    </lineage>
</organism>
<evidence type="ECO:0000256" key="1">
    <source>
        <dbReference type="SAM" id="MobiDB-lite"/>
    </source>
</evidence>
<feature type="region of interest" description="Disordered" evidence="1">
    <location>
        <begin position="139"/>
        <end position="240"/>
    </location>
</feature>
<dbReference type="AlphaFoldDB" id="A0AAW0A6U9"/>
<dbReference type="EMBL" id="JAWWNJ010000081">
    <property type="protein sequence ID" value="KAK7001776.1"/>
    <property type="molecule type" value="Genomic_DNA"/>
</dbReference>
<feature type="compositionally biased region" description="Polar residues" evidence="1">
    <location>
        <begin position="171"/>
        <end position="186"/>
    </location>
</feature>
<accession>A0AAW0A6U9</accession>
<evidence type="ECO:0000313" key="3">
    <source>
        <dbReference type="Proteomes" id="UP001362999"/>
    </source>
</evidence>
<proteinExistence type="predicted"/>
<reference evidence="2 3" key="1">
    <citation type="journal article" date="2024" name="J Genomics">
        <title>Draft genome sequencing and assembly of Favolaschia claudopus CIRM-BRFM 2984 isolated from oak limbs.</title>
        <authorList>
            <person name="Navarro D."/>
            <person name="Drula E."/>
            <person name="Chaduli D."/>
            <person name="Cazenave R."/>
            <person name="Ahrendt S."/>
            <person name="Wang J."/>
            <person name="Lipzen A."/>
            <person name="Daum C."/>
            <person name="Barry K."/>
            <person name="Grigoriev I.V."/>
            <person name="Favel A."/>
            <person name="Rosso M.N."/>
            <person name="Martin F."/>
        </authorList>
    </citation>
    <scope>NUCLEOTIDE SEQUENCE [LARGE SCALE GENOMIC DNA]</scope>
    <source>
        <strain evidence="2 3">CIRM-BRFM 2984</strain>
    </source>
</reference>
<feature type="compositionally biased region" description="Low complexity" evidence="1">
    <location>
        <begin position="193"/>
        <end position="211"/>
    </location>
</feature>
<comment type="caution">
    <text evidence="2">The sequence shown here is derived from an EMBL/GenBank/DDBJ whole genome shotgun (WGS) entry which is preliminary data.</text>
</comment>
<sequence length="263" mass="28699">MASPIANWQHLSRRPPNSSLAVSSLFVDSLLTVSAPLPRVYTVHLKDVRPFSTPISNSRPSSPPQIDAAIVSLYLRPPTASPRIAFSLRHFPPQRNQHRPLSPIHDASHPPHLLLIRRQPLHIDCPPFVSPSTLSKTTPDSFLDATSFAHPAPPPPRHVTTPTHAPPPPLNATSSYVASNQPQQFLNHHRSSRSSIPSTTPSSPHHFSTSTLHHDRIPRRSSTVSLDRTAAVPQSSLPPHVQVRACEPPLVGIDGSGGTESRR</sequence>